<feature type="transmembrane region" description="Helical" evidence="8">
    <location>
        <begin position="282"/>
        <end position="300"/>
    </location>
</feature>
<evidence type="ECO:0000256" key="1">
    <source>
        <dbReference type="ARBA" id="ARBA00004651"/>
    </source>
</evidence>
<feature type="transmembrane region" description="Helical" evidence="8">
    <location>
        <begin position="352"/>
        <end position="372"/>
    </location>
</feature>
<feature type="transmembrane region" description="Helical" evidence="8">
    <location>
        <begin position="148"/>
        <end position="167"/>
    </location>
</feature>
<keyword evidence="4 8" id="KW-0812">Transmembrane</keyword>
<sequence>MVVLDLTVMNLALPSAQRSLHFTTADRQWVVTAYALSFGSLLLFCGRLADLIGRKTTFLTGLVGFATASAVGGASVDFSMLVTARACQGVFGALLAPSALSLLATTFRDPKERAKAFGVYGAVAAAGGGLGLLLGGALTSYLSWRWCMYINAVFAAVAITGGALLVSRRPRTQGGRLDVPDVVTVSGGMFCLVYGFSNAASHSWGTPSTWSFLALGCALLIAFAFRQSRAAQPLLPPRVVLDRNRGGAYLTVLILGAATFGLFLFLVYYMQVTLGYSAVRSGVAMLPTVLVSGVVATLGNTRILPRLGPKPMVGVGMLLTAAGMVWLTRIGADSTYASALLGPLLVTGAGNGLIFGMVAATGTFGVAPLDAGVASASINTGQQLGGSIGTALLNSIAAGAAGRYLSGHLHGRPTPQLLQAAAIHSYTTVFWWCAGLYAAGAVLCGALLRPGPLARPETAPTAPAPLPTTAAH</sequence>
<dbReference type="InterPro" id="IPR020846">
    <property type="entry name" value="MFS_dom"/>
</dbReference>
<comment type="caution">
    <text evidence="10">The sequence shown here is derived from an EMBL/GenBank/DDBJ whole genome shotgun (WGS) entry which is preliminary data.</text>
</comment>
<evidence type="ECO:0000313" key="11">
    <source>
        <dbReference type="Proteomes" id="UP000778578"/>
    </source>
</evidence>
<dbReference type="Gene3D" id="1.20.1720.10">
    <property type="entry name" value="Multidrug resistance protein D"/>
    <property type="match status" value="1"/>
</dbReference>
<evidence type="ECO:0000256" key="2">
    <source>
        <dbReference type="ARBA" id="ARBA00022448"/>
    </source>
</evidence>
<gene>
    <name evidence="10" type="ORF">K7862_25925</name>
</gene>
<dbReference type="PANTHER" id="PTHR42718:SF46">
    <property type="entry name" value="BLR6921 PROTEIN"/>
    <property type="match status" value="1"/>
</dbReference>
<dbReference type="Gene3D" id="1.20.1250.20">
    <property type="entry name" value="MFS general substrate transporter like domains"/>
    <property type="match status" value="1"/>
</dbReference>
<dbReference type="SUPFAM" id="SSF103473">
    <property type="entry name" value="MFS general substrate transporter"/>
    <property type="match status" value="1"/>
</dbReference>
<evidence type="ECO:0000256" key="4">
    <source>
        <dbReference type="ARBA" id="ARBA00022692"/>
    </source>
</evidence>
<feature type="transmembrane region" description="Helical" evidence="8">
    <location>
        <begin position="117"/>
        <end position="142"/>
    </location>
</feature>
<feature type="transmembrane region" description="Helical" evidence="8">
    <location>
        <begin position="429"/>
        <end position="448"/>
    </location>
</feature>
<keyword evidence="2" id="KW-0813">Transport</keyword>
<feature type="transmembrane region" description="Helical" evidence="8">
    <location>
        <begin position="56"/>
        <end position="76"/>
    </location>
</feature>
<evidence type="ECO:0000313" key="10">
    <source>
        <dbReference type="EMBL" id="MBY8881050.1"/>
    </source>
</evidence>
<feature type="transmembrane region" description="Helical" evidence="8">
    <location>
        <begin position="179"/>
        <end position="196"/>
    </location>
</feature>
<dbReference type="Proteomes" id="UP000778578">
    <property type="component" value="Unassembled WGS sequence"/>
</dbReference>
<evidence type="ECO:0000256" key="6">
    <source>
        <dbReference type="ARBA" id="ARBA00023136"/>
    </source>
</evidence>
<feature type="domain" description="Major facilitator superfamily (MFS) profile" evidence="9">
    <location>
        <begin position="1"/>
        <end position="452"/>
    </location>
</feature>
<feature type="transmembrane region" description="Helical" evidence="8">
    <location>
        <begin position="246"/>
        <end position="270"/>
    </location>
</feature>
<comment type="subcellular location">
    <subcellularLocation>
        <location evidence="1">Cell membrane</location>
        <topology evidence="1">Multi-pass membrane protein</topology>
    </subcellularLocation>
</comment>
<dbReference type="EMBL" id="JAINZZ010000041">
    <property type="protein sequence ID" value="MBY8881050.1"/>
    <property type="molecule type" value="Genomic_DNA"/>
</dbReference>
<dbReference type="Pfam" id="PF07690">
    <property type="entry name" value="MFS_1"/>
    <property type="match status" value="1"/>
</dbReference>
<accession>A0ABS7QCZ5</accession>
<keyword evidence="11" id="KW-1185">Reference proteome</keyword>
<feature type="transmembrane region" description="Helical" evidence="8">
    <location>
        <begin position="384"/>
        <end position="405"/>
    </location>
</feature>
<name>A0ABS7QCZ5_9ACTN</name>
<evidence type="ECO:0000256" key="8">
    <source>
        <dbReference type="SAM" id="Phobius"/>
    </source>
</evidence>
<evidence type="ECO:0000256" key="7">
    <source>
        <dbReference type="ARBA" id="ARBA00023251"/>
    </source>
</evidence>
<feature type="transmembrane region" description="Helical" evidence="8">
    <location>
        <begin position="208"/>
        <end position="225"/>
    </location>
</feature>
<feature type="transmembrane region" description="Helical" evidence="8">
    <location>
        <begin position="312"/>
        <end position="332"/>
    </location>
</feature>
<keyword evidence="5 8" id="KW-1133">Transmembrane helix</keyword>
<feature type="transmembrane region" description="Helical" evidence="8">
    <location>
        <begin position="29"/>
        <end position="49"/>
    </location>
</feature>
<evidence type="ECO:0000256" key="3">
    <source>
        <dbReference type="ARBA" id="ARBA00022475"/>
    </source>
</evidence>
<dbReference type="InterPro" id="IPR036259">
    <property type="entry name" value="MFS_trans_sf"/>
</dbReference>
<evidence type="ECO:0000259" key="9">
    <source>
        <dbReference type="PROSITE" id="PS50850"/>
    </source>
</evidence>
<protein>
    <submittedName>
        <fullName evidence="10">MFS transporter</fullName>
    </submittedName>
</protein>
<dbReference type="CDD" id="cd17321">
    <property type="entry name" value="MFS_MMR_MDR_like"/>
    <property type="match status" value="1"/>
</dbReference>
<evidence type="ECO:0000256" key="5">
    <source>
        <dbReference type="ARBA" id="ARBA00022989"/>
    </source>
</evidence>
<keyword evidence="6 8" id="KW-0472">Membrane</keyword>
<dbReference type="PANTHER" id="PTHR42718">
    <property type="entry name" value="MAJOR FACILITATOR SUPERFAMILY MULTIDRUG TRANSPORTER MFSC"/>
    <property type="match status" value="1"/>
</dbReference>
<dbReference type="InterPro" id="IPR011701">
    <property type="entry name" value="MFS"/>
</dbReference>
<dbReference type="PROSITE" id="PS50850">
    <property type="entry name" value="MFS"/>
    <property type="match status" value="1"/>
</dbReference>
<keyword evidence="7" id="KW-0046">Antibiotic resistance</keyword>
<feature type="transmembrane region" description="Helical" evidence="8">
    <location>
        <begin position="82"/>
        <end position="105"/>
    </location>
</feature>
<organism evidence="10 11">
    <name type="scientific">Actinacidiphila acidipaludis</name>
    <dbReference type="NCBI Taxonomy" id="2873382"/>
    <lineage>
        <taxon>Bacteria</taxon>
        <taxon>Bacillati</taxon>
        <taxon>Actinomycetota</taxon>
        <taxon>Actinomycetes</taxon>
        <taxon>Kitasatosporales</taxon>
        <taxon>Streptomycetaceae</taxon>
        <taxon>Actinacidiphila</taxon>
    </lineage>
</organism>
<keyword evidence="3" id="KW-1003">Cell membrane</keyword>
<proteinExistence type="predicted"/>
<reference evidence="10 11" key="1">
    <citation type="submission" date="2021-08" db="EMBL/GenBank/DDBJ databases">
        <title>WGS of actinomycetes from Thailand.</title>
        <authorList>
            <person name="Thawai C."/>
        </authorList>
    </citation>
    <scope>NUCLEOTIDE SEQUENCE [LARGE SCALE GENOMIC DNA]</scope>
    <source>
        <strain evidence="10 11">PLK6-54</strain>
    </source>
</reference>